<reference evidence="1 2" key="2">
    <citation type="journal article" date="2022" name="Mol. Ecol. Resour.">
        <title>The genomes of chicory, endive, great burdock and yacon provide insights into Asteraceae paleo-polyploidization history and plant inulin production.</title>
        <authorList>
            <person name="Fan W."/>
            <person name="Wang S."/>
            <person name="Wang H."/>
            <person name="Wang A."/>
            <person name="Jiang F."/>
            <person name="Liu H."/>
            <person name="Zhao H."/>
            <person name="Xu D."/>
            <person name="Zhang Y."/>
        </authorList>
    </citation>
    <scope>NUCLEOTIDE SEQUENCE [LARGE SCALE GENOMIC DNA]</scope>
    <source>
        <strain evidence="2">cv. Punajuju</strain>
        <tissue evidence="1">Leaves</tissue>
    </source>
</reference>
<reference evidence="2" key="1">
    <citation type="journal article" date="2022" name="Mol. Ecol. Resour.">
        <title>The genomes of chicory, endive, great burdock and yacon provide insights into Asteraceae palaeo-polyploidization history and plant inulin production.</title>
        <authorList>
            <person name="Fan W."/>
            <person name="Wang S."/>
            <person name="Wang H."/>
            <person name="Wang A."/>
            <person name="Jiang F."/>
            <person name="Liu H."/>
            <person name="Zhao H."/>
            <person name="Xu D."/>
            <person name="Zhang Y."/>
        </authorList>
    </citation>
    <scope>NUCLEOTIDE SEQUENCE [LARGE SCALE GENOMIC DNA]</scope>
    <source>
        <strain evidence="2">cv. Punajuju</strain>
    </source>
</reference>
<dbReference type="EMBL" id="CM042012">
    <property type="protein sequence ID" value="KAI3753193.1"/>
    <property type="molecule type" value="Genomic_DNA"/>
</dbReference>
<proteinExistence type="predicted"/>
<keyword evidence="2" id="KW-1185">Reference proteome</keyword>
<name>A0ACB9E3H3_CICIN</name>
<evidence type="ECO:0000313" key="2">
    <source>
        <dbReference type="Proteomes" id="UP001055811"/>
    </source>
</evidence>
<comment type="caution">
    <text evidence="1">The sequence shown here is derived from an EMBL/GenBank/DDBJ whole genome shotgun (WGS) entry which is preliminary data.</text>
</comment>
<dbReference type="Proteomes" id="UP001055811">
    <property type="component" value="Linkage Group LG04"/>
</dbReference>
<protein>
    <submittedName>
        <fullName evidence="1">Uncharacterized protein</fullName>
    </submittedName>
</protein>
<organism evidence="1 2">
    <name type="scientific">Cichorium intybus</name>
    <name type="common">Chicory</name>
    <dbReference type="NCBI Taxonomy" id="13427"/>
    <lineage>
        <taxon>Eukaryota</taxon>
        <taxon>Viridiplantae</taxon>
        <taxon>Streptophyta</taxon>
        <taxon>Embryophyta</taxon>
        <taxon>Tracheophyta</taxon>
        <taxon>Spermatophyta</taxon>
        <taxon>Magnoliopsida</taxon>
        <taxon>eudicotyledons</taxon>
        <taxon>Gunneridae</taxon>
        <taxon>Pentapetalae</taxon>
        <taxon>asterids</taxon>
        <taxon>campanulids</taxon>
        <taxon>Asterales</taxon>
        <taxon>Asteraceae</taxon>
        <taxon>Cichorioideae</taxon>
        <taxon>Cichorieae</taxon>
        <taxon>Cichoriinae</taxon>
        <taxon>Cichorium</taxon>
    </lineage>
</organism>
<gene>
    <name evidence="1" type="ORF">L2E82_25239</name>
</gene>
<evidence type="ECO:0000313" key="1">
    <source>
        <dbReference type="EMBL" id="KAI3753193.1"/>
    </source>
</evidence>
<sequence>MNTTTMVHCLLPLNRRPTLLHIPSTPIIVQIVAGMHPHTIQSTQSNSAGSLDPTPPGGPTTEIDWSLNQARSLRQNLTVSGPRPNPQGSYHYGLINTTRTIRIVNSAPFIGGKQRYAVMIVYIFGSSTVNGALIVMGWSHGL</sequence>
<accession>A0ACB9E3H3</accession>